<reference evidence="3" key="1">
    <citation type="submission" date="2017-06" db="EMBL/GenBank/DDBJ databases">
        <authorList>
            <person name="Varghese N."/>
            <person name="Submissions S."/>
        </authorList>
    </citation>
    <scope>NUCLEOTIDE SEQUENCE [LARGE SCALE GENOMIC DNA]</scope>
    <source>
        <strain evidence="3">DSM 22348</strain>
    </source>
</reference>
<organism evidence="2 3">
    <name type="scientific">Pseudomonas japonica</name>
    <dbReference type="NCBI Taxonomy" id="256466"/>
    <lineage>
        <taxon>Bacteria</taxon>
        <taxon>Pseudomonadati</taxon>
        <taxon>Pseudomonadota</taxon>
        <taxon>Gammaproteobacteria</taxon>
        <taxon>Pseudomonadales</taxon>
        <taxon>Pseudomonadaceae</taxon>
        <taxon>Pseudomonas</taxon>
    </lineage>
</organism>
<evidence type="ECO:0000313" key="3">
    <source>
        <dbReference type="Proteomes" id="UP000198407"/>
    </source>
</evidence>
<protein>
    <submittedName>
        <fullName evidence="2">RHS repeat-associated core domain-containing protein</fullName>
    </submittedName>
</protein>
<evidence type="ECO:0000313" key="2">
    <source>
        <dbReference type="EMBL" id="SNS02087.1"/>
    </source>
</evidence>
<dbReference type="OrthoDB" id="6845590at2"/>
<dbReference type="SUPFAM" id="SSF56399">
    <property type="entry name" value="ADP-ribosylation"/>
    <property type="match status" value="1"/>
</dbReference>
<dbReference type="RefSeq" id="WP_084702434.1">
    <property type="nucleotide sequence ID" value="NZ_FZOL01000002.1"/>
</dbReference>
<proteinExistence type="predicted"/>
<dbReference type="Gene3D" id="2.180.10.10">
    <property type="entry name" value="RHS repeat-associated core"/>
    <property type="match status" value="1"/>
</dbReference>
<dbReference type="EMBL" id="FZOL01000002">
    <property type="protein sequence ID" value="SNS02087.1"/>
    <property type="molecule type" value="Genomic_DNA"/>
</dbReference>
<sequence length="295" mass="31433">MSNDRLALLACTLHQSPLRAVAGGHLQDIVHGPYGHRREPHGLPGSGFNGQWREPETGWYLLGNGYRAYNPVLMRFNSADSLSPFGRGGLNAYGYCLGDPVNRLDPDGHAPVFAFLRQISRVLNRSSLRRGIKHKRLPSEGNSPLTSTTSLASGSSPSTSMTALSTGSAQAMSTNDDGALGASTLQSLHTAAGVQATPSETPGHRPVPTRPASQADVTMLGPLPVLPRSSNPSPFSRTVLALRDMSLSPRSDGTPRRTLSNPLATWHGKQAFKRHRELTAPPPLSPFDSGATHDG</sequence>
<dbReference type="Proteomes" id="UP000198407">
    <property type="component" value="Unassembled WGS sequence"/>
</dbReference>
<evidence type="ECO:0000256" key="1">
    <source>
        <dbReference type="SAM" id="MobiDB-lite"/>
    </source>
</evidence>
<dbReference type="NCBIfam" id="TIGR03696">
    <property type="entry name" value="Rhs_assc_core"/>
    <property type="match status" value="1"/>
</dbReference>
<name>A0A239B2J3_9PSED</name>
<dbReference type="STRING" id="1215104.GCA_000730585_05789"/>
<dbReference type="AlphaFoldDB" id="A0A239B2J3"/>
<feature type="region of interest" description="Disordered" evidence="1">
    <location>
        <begin position="133"/>
        <end position="213"/>
    </location>
</feature>
<feature type="compositionally biased region" description="Low complexity" evidence="1">
    <location>
        <begin position="143"/>
        <end position="166"/>
    </location>
</feature>
<gene>
    <name evidence="2" type="ORF">SAMN05444352_102256</name>
</gene>
<feature type="region of interest" description="Disordered" evidence="1">
    <location>
        <begin position="272"/>
        <end position="295"/>
    </location>
</feature>
<keyword evidence="3" id="KW-1185">Reference proteome</keyword>
<feature type="compositionally biased region" description="Polar residues" evidence="1">
    <location>
        <begin position="167"/>
        <end position="176"/>
    </location>
</feature>
<dbReference type="InterPro" id="IPR022385">
    <property type="entry name" value="Rhs_assc_core"/>
</dbReference>
<accession>A0A239B2J3</accession>